<proteinExistence type="predicted"/>
<sequence length="122" mass="13244">MQVYGAEQKGTTVAATGPEFAPFALVAFITAYALAPDFGFPVPIYHGVHTCLHNLPRFYQRTFYMDGLDAMPLCDANVAGMESVGGKDQGGELGCMNVNNRPRLNTDDIENLAHLNNINGQH</sequence>
<name>A0A2H3D741_ARMGA</name>
<accession>A0A2H3D741</accession>
<reference evidence="2" key="1">
    <citation type="journal article" date="2017" name="Nat. Ecol. Evol.">
        <title>Genome expansion and lineage-specific genetic innovations in the forest pathogenic fungi Armillaria.</title>
        <authorList>
            <person name="Sipos G."/>
            <person name="Prasanna A.N."/>
            <person name="Walter M.C."/>
            <person name="O'Connor E."/>
            <person name="Balint B."/>
            <person name="Krizsan K."/>
            <person name="Kiss B."/>
            <person name="Hess J."/>
            <person name="Varga T."/>
            <person name="Slot J."/>
            <person name="Riley R."/>
            <person name="Boka B."/>
            <person name="Rigling D."/>
            <person name="Barry K."/>
            <person name="Lee J."/>
            <person name="Mihaltcheva S."/>
            <person name="LaButti K."/>
            <person name="Lipzen A."/>
            <person name="Waldron R."/>
            <person name="Moloney N.M."/>
            <person name="Sperisen C."/>
            <person name="Kredics L."/>
            <person name="Vagvoelgyi C."/>
            <person name="Patrignani A."/>
            <person name="Fitzpatrick D."/>
            <person name="Nagy I."/>
            <person name="Doyle S."/>
            <person name="Anderson J.B."/>
            <person name="Grigoriev I.V."/>
            <person name="Gueldener U."/>
            <person name="Muensterkoetter M."/>
            <person name="Nagy L.G."/>
        </authorList>
    </citation>
    <scope>NUCLEOTIDE SEQUENCE [LARGE SCALE GENOMIC DNA]</scope>
    <source>
        <strain evidence="2">Ar21-2</strain>
    </source>
</reference>
<dbReference type="EMBL" id="KZ293683">
    <property type="protein sequence ID" value="PBK86638.1"/>
    <property type="molecule type" value="Genomic_DNA"/>
</dbReference>
<organism evidence="1 2">
    <name type="scientific">Armillaria gallica</name>
    <name type="common">Bulbous honey fungus</name>
    <name type="synonym">Armillaria bulbosa</name>
    <dbReference type="NCBI Taxonomy" id="47427"/>
    <lineage>
        <taxon>Eukaryota</taxon>
        <taxon>Fungi</taxon>
        <taxon>Dikarya</taxon>
        <taxon>Basidiomycota</taxon>
        <taxon>Agaricomycotina</taxon>
        <taxon>Agaricomycetes</taxon>
        <taxon>Agaricomycetidae</taxon>
        <taxon>Agaricales</taxon>
        <taxon>Marasmiineae</taxon>
        <taxon>Physalacriaceae</taxon>
        <taxon>Armillaria</taxon>
    </lineage>
</organism>
<keyword evidence="2" id="KW-1185">Reference proteome</keyword>
<dbReference type="OrthoDB" id="3037658at2759"/>
<protein>
    <submittedName>
        <fullName evidence="1">Uncharacterized protein</fullName>
    </submittedName>
</protein>
<dbReference type="Proteomes" id="UP000217790">
    <property type="component" value="Unassembled WGS sequence"/>
</dbReference>
<evidence type="ECO:0000313" key="2">
    <source>
        <dbReference type="Proteomes" id="UP000217790"/>
    </source>
</evidence>
<gene>
    <name evidence="1" type="ORF">ARMGADRAFT_1169087</name>
</gene>
<dbReference type="AlphaFoldDB" id="A0A2H3D741"/>
<dbReference type="InParanoid" id="A0A2H3D741"/>
<evidence type="ECO:0000313" key="1">
    <source>
        <dbReference type="EMBL" id="PBK86638.1"/>
    </source>
</evidence>